<dbReference type="Pfam" id="PF00195">
    <property type="entry name" value="Chal_sti_synt_N"/>
    <property type="match status" value="1"/>
</dbReference>
<sequence>MAATMTMEEVRKAPPAEGPATVLAIGTASRQNAWHISNNYYFKITKSGHMADLKEKFKRM</sequence>
<organism evidence="2 3">
    <name type="scientific">Triticum urartu</name>
    <name type="common">Red wild einkorn</name>
    <name type="synonym">Crithodium urartu</name>
    <dbReference type="NCBI Taxonomy" id="4572"/>
    <lineage>
        <taxon>Eukaryota</taxon>
        <taxon>Viridiplantae</taxon>
        <taxon>Streptophyta</taxon>
        <taxon>Embryophyta</taxon>
        <taxon>Tracheophyta</taxon>
        <taxon>Spermatophyta</taxon>
        <taxon>Magnoliopsida</taxon>
        <taxon>Liliopsida</taxon>
        <taxon>Poales</taxon>
        <taxon>Poaceae</taxon>
        <taxon>BOP clade</taxon>
        <taxon>Pooideae</taxon>
        <taxon>Triticodae</taxon>
        <taxon>Triticeae</taxon>
        <taxon>Triticinae</taxon>
        <taxon>Triticum</taxon>
    </lineage>
</organism>
<keyword evidence="3" id="KW-1185">Reference proteome</keyword>
<feature type="domain" description="Chalcone/stilbene synthase N-terminal" evidence="1">
    <location>
        <begin position="8"/>
        <end position="60"/>
    </location>
</feature>
<dbReference type="AlphaFoldDB" id="A0A8R7TC34"/>
<accession>A0A8R7TC34</accession>
<dbReference type="EnsemblPlants" id="TuG1812G0200000331.01.T01">
    <property type="protein sequence ID" value="TuG1812G0200000331.01.T01"/>
    <property type="gene ID" value="TuG1812G0200000331.01"/>
</dbReference>
<protein>
    <recommendedName>
        <fullName evidence="1">Chalcone/stilbene synthase N-terminal domain-containing protein</fullName>
    </recommendedName>
</protein>
<name>A0A8R7TC34_TRIUA</name>
<reference evidence="2" key="2">
    <citation type="submission" date="2018-03" db="EMBL/GenBank/DDBJ databases">
        <title>The Triticum urartu genome reveals the dynamic nature of wheat genome evolution.</title>
        <authorList>
            <person name="Ling H."/>
            <person name="Ma B."/>
            <person name="Shi X."/>
            <person name="Liu H."/>
            <person name="Dong L."/>
            <person name="Sun H."/>
            <person name="Cao Y."/>
            <person name="Gao Q."/>
            <person name="Zheng S."/>
            <person name="Li Y."/>
            <person name="Yu Y."/>
            <person name="Du H."/>
            <person name="Qi M."/>
            <person name="Li Y."/>
            <person name="Yu H."/>
            <person name="Cui Y."/>
            <person name="Wang N."/>
            <person name="Chen C."/>
            <person name="Wu H."/>
            <person name="Zhao Y."/>
            <person name="Zhang J."/>
            <person name="Li Y."/>
            <person name="Zhou W."/>
            <person name="Zhang B."/>
            <person name="Hu W."/>
            <person name="Eijk M."/>
            <person name="Tang J."/>
            <person name="Witsenboer H."/>
            <person name="Zhao S."/>
            <person name="Li Z."/>
            <person name="Zhang A."/>
            <person name="Wang D."/>
            <person name="Liang C."/>
        </authorList>
    </citation>
    <scope>NUCLEOTIDE SEQUENCE [LARGE SCALE GENOMIC DNA]</scope>
    <source>
        <strain evidence="2">cv. G1812</strain>
    </source>
</reference>
<dbReference type="Gene3D" id="3.40.47.10">
    <property type="match status" value="1"/>
</dbReference>
<reference evidence="2" key="3">
    <citation type="submission" date="2022-06" db="UniProtKB">
        <authorList>
            <consortium name="EnsemblPlants"/>
        </authorList>
    </citation>
    <scope>IDENTIFICATION</scope>
</reference>
<dbReference type="InterPro" id="IPR016039">
    <property type="entry name" value="Thiolase-like"/>
</dbReference>
<reference evidence="3" key="1">
    <citation type="journal article" date="2013" name="Nature">
        <title>Draft genome of the wheat A-genome progenitor Triticum urartu.</title>
        <authorList>
            <person name="Ling H.Q."/>
            <person name="Zhao S."/>
            <person name="Liu D."/>
            <person name="Wang J."/>
            <person name="Sun H."/>
            <person name="Zhang C."/>
            <person name="Fan H."/>
            <person name="Li D."/>
            <person name="Dong L."/>
            <person name="Tao Y."/>
            <person name="Gao C."/>
            <person name="Wu H."/>
            <person name="Li Y."/>
            <person name="Cui Y."/>
            <person name="Guo X."/>
            <person name="Zheng S."/>
            <person name="Wang B."/>
            <person name="Yu K."/>
            <person name="Liang Q."/>
            <person name="Yang W."/>
            <person name="Lou X."/>
            <person name="Chen J."/>
            <person name="Feng M."/>
            <person name="Jian J."/>
            <person name="Zhang X."/>
            <person name="Luo G."/>
            <person name="Jiang Y."/>
            <person name="Liu J."/>
            <person name="Wang Z."/>
            <person name="Sha Y."/>
            <person name="Zhang B."/>
            <person name="Wu H."/>
            <person name="Tang D."/>
            <person name="Shen Q."/>
            <person name="Xue P."/>
            <person name="Zou S."/>
            <person name="Wang X."/>
            <person name="Liu X."/>
            <person name="Wang F."/>
            <person name="Yang Y."/>
            <person name="An X."/>
            <person name="Dong Z."/>
            <person name="Zhang K."/>
            <person name="Zhang X."/>
            <person name="Luo M.C."/>
            <person name="Dvorak J."/>
            <person name="Tong Y."/>
            <person name="Wang J."/>
            <person name="Yang H."/>
            <person name="Li Z."/>
            <person name="Wang D."/>
            <person name="Zhang A."/>
            <person name="Wang J."/>
        </authorList>
    </citation>
    <scope>NUCLEOTIDE SEQUENCE</scope>
    <source>
        <strain evidence="3">cv. G1812</strain>
    </source>
</reference>
<dbReference type="Gramene" id="TuG1812G0200000331.01.T01">
    <property type="protein sequence ID" value="TuG1812G0200000331.01.T01"/>
    <property type="gene ID" value="TuG1812G0200000331.01"/>
</dbReference>
<evidence type="ECO:0000259" key="1">
    <source>
        <dbReference type="Pfam" id="PF00195"/>
    </source>
</evidence>
<dbReference type="InterPro" id="IPR001099">
    <property type="entry name" value="Chalcone/stilbene_synt_N"/>
</dbReference>
<evidence type="ECO:0000313" key="2">
    <source>
        <dbReference type="EnsemblPlants" id="TuG1812G0200000331.01.T01"/>
    </source>
</evidence>
<proteinExistence type="predicted"/>
<dbReference type="Proteomes" id="UP000015106">
    <property type="component" value="Chromosome 2"/>
</dbReference>
<evidence type="ECO:0000313" key="3">
    <source>
        <dbReference type="Proteomes" id="UP000015106"/>
    </source>
</evidence>
<dbReference type="GO" id="GO:0016746">
    <property type="term" value="F:acyltransferase activity"/>
    <property type="evidence" value="ECO:0007669"/>
    <property type="project" value="InterPro"/>
</dbReference>